<evidence type="ECO:0000259" key="2">
    <source>
        <dbReference type="Pfam" id="PF04892"/>
    </source>
</evidence>
<reference evidence="3 4" key="1">
    <citation type="submission" date="2024-09" db="EMBL/GenBank/DDBJ databases">
        <authorList>
            <person name="Sun Q."/>
            <person name="Mori K."/>
        </authorList>
    </citation>
    <scope>NUCLEOTIDE SEQUENCE [LARGE SCALE GENOMIC DNA]</scope>
    <source>
        <strain evidence="3 4">TBRC 4576</strain>
    </source>
</reference>
<keyword evidence="1" id="KW-0812">Transmembrane</keyword>
<dbReference type="PANTHER" id="PTHR36834:SF1">
    <property type="entry name" value="INTEGRAL MEMBRANE PROTEIN"/>
    <property type="match status" value="1"/>
</dbReference>
<dbReference type="RefSeq" id="WP_137643134.1">
    <property type="nucleotide sequence ID" value="NZ_BJEA01000013.1"/>
</dbReference>
<gene>
    <name evidence="3" type="ORF">ACFFLI_03425</name>
</gene>
<feature type="domain" description="VanZ-like" evidence="2">
    <location>
        <begin position="43"/>
        <end position="161"/>
    </location>
</feature>
<dbReference type="EMBL" id="JBHLZY010000008">
    <property type="protein sequence ID" value="MFB9768923.1"/>
    <property type="molecule type" value="Genomic_DNA"/>
</dbReference>
<protein>
    <submittedName>
        <fullName evidence="3">VanZ family protein</fullName>
    </submittedName>
</protein>
<feature type="transmembrane region" description="Helical" evidence="1">
    <location>
        <begin position="144"/>
        <end position="160"/>
    </location>
</feature>
<dbReference type="Proteomes" id="UP001589691">
    <property type="component" value="Unassembled WGS sequence"/>
</dbReference>
<proteinExistence type="predicted"/>
<dbReference type="Pfam" id="PF04892">
    <property type="entry name" value="VanZ"/>
    <property type="match status" value="1"/>
</dbReference>
<comment type="caution">
    <text evidence="3">The sequence shown here is derived from an EMBL/GenBank/DDBJ whole genome shotgun (WGS) entry which is preliminary data.</text>
</comment>
<evidence type="ECO:0000313" key="3">
    <source>
        <dbReference type="EMBL" id="MFB9768923.1"/>
    </source>
</evidence>
<accession>A0ABV5WRZ0</accession>
<sequence>MRAWLPFSLLTIFIWGLAVHQWQQATDGWTRFKRLGLLGFIWILTAFCYTPTSYNFSGDVILHYIQWGPVKLNPVPFQQLDTEFWLNVLLTVPLGGLLAWNFPNWSWRRRIAVGLLTGLTLEGGQFLFDLLAHVDRWVETDDVLTNWSGVLIGSGAYFLFRRIPGLRWLQK</sequence>
<dbReference type="PANTHER" id="PTHR36834">
    <property type="entry name" value="MEMBRANE PROTEIN-RELATED"/>
    <property type="match status" value="1"/>
</dbReference>
<keyword evidence="1" id="KW-0472">Membrane</keyword>
<dbReference type="InterPro" id="IPR006976">
    <property type="entry name" value="VanZ-like"/>
</dbReference>
<organism evidence="3 4">
    <name type="scientific">Lactiplantibacillus modestisalitolerans</name>
    <dbReference type="NCBI Taxonomy" id="1457219"/>
    <lineage>
        <taxon>Bacteria</taxon>
        <taxon>Bacillati</taxon>
        <taxon>Bacillota</taxon>
        <taxon>Bacilli</taxon>
        <taxon>Lactobacillales</taxon>
        <taxon>Lactobacillaceae</taxon>
        <taxon>Lactiplantibacillus</taxon>
    </lineage>
</organism>
<keyword evidence="1" id="KW-1133">Transmembrane helix</keyword>
<keyword evidence="4" id="KW-1185">Reference proteome</keyword>
<dbReference type="InterPro" id="IPR053150">
    <property type="entry name" value="Teicoplanin_resist-assoc"/>
</dbReference>
<feature type="transmembrane region" description="Helical" evidence="1">
    <location>
        <begin position="111"/>
        <end position="132"/>
    </location>
</feature>
<evidence type="ECO:0000313" key="4">
    <source>
        <dbReference type="Proteomes" id="UP001589691"/>
    </source>
</evidence>
<name>A0ABV5WRZ0_9LACO</name>
<feature type="transmembrane region" description="Helical" evidence="1">
    <location>
        <begin position="84"/>
        <end position="102"/>
    </location>
</feature>
<feature type="transmembrane region" description="Helical" evidence="1">
    <location>
        <begin position="35"/>
        <end position="54"/>
    </location>
</feature>
<feature type="transmembrane region" description="Helical" evidence="1">
    <location>
        <begin position="6"/>
        <end position="23"/>
    </location>
</feature>
<evidence type="ECO:0000256" key="1">
    <source>
        <dbReference type="SAM" id="Phobius"/>
    </source>
</evidence>